<organism evidence="2 3">
    <name type="scientific">Bittarella massiliensis</name>
    <name type="common">ex Durand et al. 2017</name>
    <dbReference type="NCBI Taxonomy" id="1720313"/>
    <lineage>
        <taxon>Bacteria</taxon>
        <taxon>Bacillati</taxon>
        <taxon>Bacillota</taxon>
        <taxon>Clostridia</taxon>
        <taxon>Eubacteriales</taxon>
        <taxon>Oscillospiraceae</taxon>
        <taxon>Bittarella (ex Durand et al. 2017)</taxon>
    </lineage>
</organism>
<dbReference type="Gene3D" id="1.10.260.40">
    <property type="entry name" value="lambda repressor-like DNA-binding domains"/>
    <property type="match status" value="1"/>
</dbReference>
<dbReference type="EMBL" id="FQVY01000001">
    <property type="protein sequence ID" value="SHF84171.1"/>
    <property type="molecule type" value="Genomic_DNA"/>
</dbReference>
<dbReference type="RefSeq" id="WP_021659317.1">
    <property type="nucleotide sequence ID" value="NZ_FQVY01000001.1"/>
</dbReference>
<dbReference type="Pfam" id="PF01381">
    <property type="entry name" value="HTH_3"/>
    <property type="match status" value="1"/>
</dbReference>
<name>A0AAQ1RVD3_9FIRM</name>
<comment type="caution">
    <text evidence="2">The sequence shown here is derived from an EMBL/GenBank/DDBJ whole genome shotgun (WGS) entry which is preliminary data.</text>
</comment>
<dbReference type="GO" id="GO:0003677">
    <property type="term" value="F:DNA binding"/>
    <property type="evidence" value="ECO:0007669"/>
    <property type="project" value="UniProtKB-KW"/>
</dbReference>
<reference evidence="3" key="1">
    <citation type="submission" date="2016-11" db="EMBL/GenBank/DDBJ databases">
        <authorList>
            <person name="Jaros S."/>
            <person name="Januszkiewicz K."/>
            <person name="Wedrychowicz H."/>
        </authorList>
    </citation>
    <scope>NUCLEOTIDE SEQUENCE [LARGE SCALE GENOMIC DNA]</scope>
    <source>
        <strain evidence="3">DSM 4029</strain>
    </source>
</reference>
<evidence type="ECO:0000259" key="1">
    <source>
        <dbReference type="PROSITE" id="PS50943"/>
    </source>
</evidence>
<dbReference type="PROSITE" id="PS50943">
    <property type="entry name" value="HTH_CROC1"/>
    <property type="match status" value="1"/>
</dbReference>
<gene>
    <name evidence="2" type="ORF">SAMN05444424_0882</name>
</gene>
<proteinExistence type="predicted"/>
<feature type="domain" description="HTH cro/C1-type" evidence="1">
    <location>
        <begin position="10"/>
        <end position="64"/>
    </location>
</feature>
<dbReference type="AlphaFoldDB" id="A0AAQ1RVD3"/>
<dbReference type="InterPro" id="IPR010982">
    <property type="entry name" value="Lambda_DNA-bd_dom_sf"/>
</dbReference>
<evidence type="ECO:0000313" key="2">
    <source>
        <dbReference type="EMBL" id="SHF84171.1"/>
    </source>
</evidence>
<sequence length="99" mass="11358">MNAELFRCRLAELIAQKGVSEVQMSRDLGRSKGYVQSLTSGRAMPTMKVFFQICDYLRLSPAQFFDVPEEGEQAEIIRRFLATDRATLRAIDELIRRIS</sequence>
<dbReference type="SUPFAM" id="SSF47413">
    <property type="entry name" value="lambda repressor-like DNA-binding domains"/>
    <property type="match status" value="1"/>
</dbReference>
<protein>
    <submittedName>
        <fullName evidence="2">Cro/C1-type HTH DNA-binding domain-containing protein</fullName>
    </submittedName>
</protein>
<dbReference type="InterPro" id="IPR001387">
    <property type="entry name" value="Cro/C1-type_HTH"/>
</dbReference>
<accession>A0AAQ1RVD3</accession>
<evidence type="ECO:0000313" key="3">
    <source>
        <dbReference type="Proteomes" id="UP000184089"/>
    </source>
</evidence>
<keyword evidence="2" id="KW-0238">DNA-binding</keyword>
<dbReference type="SMART" id="SM00530">
    <property type="entry name" value="HTH_XRE"/>
    <property type="match status" value="1"/>
</dbReference>
<dbReference type="Proteomes" id="UP000184089">
    <property type="component" value="Unassembled WGS sequence"/>
</dbReference>